<reference evidence="1" key="1">
    <citation type="submission" date="2022-01" db="EMBL/GenBank/DDBJ databases">
        <authorList>
            <person name="Braso-Vives M."/>
        </authorList>
    </citation>
    <scope>NUCLEOTIDE SEQUENCE</scope>
</reference>
<protein>
    <submittedName>
        <fullName evidence="1">Hypp5531 protein</fullName>
    </submittedName>
</protein>
<accession>A0A8J9W2F4</accession>
<keyword evidence="2" id="KW-1185">Reference proteome</keyword>
<dbReference type="AlphaFoldDB" id="A0A8J9W2F4"/>
<dbReference type="OrthoDB" id="10056134at2759"/>
<evidence type="ECO:0000313" key="1">
    <source>
        <dbReference type="EMBL" id="CAH1238154.1"/>
    </source>
</evidence>
<dbReference type="EMBL" id="OV696695">
    <property type="protein sequence ID" value="CAH1238154.1"/>
    <property type="molecule type" value="Genomic_DNA"/>
</dbReference>
<evidence type="ECO:0000313" key="2">
    <source>
        <dbReference type="Proteomes" id="UP000838412"/>
    </source>
</evidence>
<gene>
    <name evidence="1" type="primary">Hypp5531</name>
    <name evidence="1" type="ORF">BLAG_LOCUS2866</name>
</gene>
<dbReference type="Proteomes" id="UP000838412">
    <property type="component" value="Chromosome 10"/>
</dbReference>
<organism evidence="1 2">
    <name type="scientific">Branchiostoma lanceolatum</name>
    <name type="common">Common lancelet</name>
    <name type="synonym">Amphioxus lanceolatum</name>
    <dbReference type="NCBI Taxonomy" id="7740"/>
    <lineage>
        <taxon>Eukaryota</taxon>
        <taxon>Metazoa</taxon>
        <taxon>Chordata</taxon>
        <taxon>Cephalochordata</taxon>
        <taxon>Leptocardii</taxon>
        <taxon>Amphioxiformes</taxon>
        <taxon>Branchiostomatidae</taxon>
        <taxon>Branchiostoma</taxon>
    </lineage>
</organism>
<name>A0A8J9W2F4_BRALA</name>
<sequence length="271" mass="30553">MPGSRMRPITFSERGHVSSTENGVWMSYPPSKEAITEFTLRYNEWTPSGETVFSTINLDQTFGAFPLELDLQAVQVNPQGNWTWFMSNRGFLQEREQFQVTPAARDSAVFTMSNQMSLLSSMMSLPEDIFGQSPTHGEIIKLSYTDVDGHNIVQQPIDITAVKVTLFTKEGRVLLPDLVMGEVTFEDVAKMHCLKICERLGHTEFTFRATSSFLPTGLMVGGFGIDVNVIAVRAGDADRWFWKVCNTGYLEKRTVRETFIKQAKKVVISMI</sequence>
<proteinExistence type="predicted"/>